<sequence length="60" mass="6454">MREFPEALAYFNAPAPHLPSAAGAPGWAPPRPAPRTLVFCGFQIGEEPDPRLGGHPDLVY</sequence>
<accession>A0ABX2FS61</accession>
<dbReference type="Proteomes" id="UP000779507">
    <property type="component" value="Unassembled WGS sequence"/>
</dbReference>
<comment type="caution">
    <text evidence="1">The sequence shown here is derived from an EMBL/GenBank/DDBJ whole genome shotgun (WGS) entry which is preliminary data.</text>
</comment>
<proteinExistence type="predicted"/>
<keyword evidence="2" id="KW-1185">Reference proteome</keyword>
<evidence type="ECO:0000313" key="1">
    <source>
        <dbReference type="EMBL" id="NRT19277.1"/>
    </source>
</evidence>
<protein>
    <submittedName>
        <fullName evidence="1">Uncharacterized protein</fullName>
    </submittedName>
</protein>
<name>A0ABX2FS61_9BACT</name>
<evidence type="ECO:0000313" key="2">
    <source>
        <dbReference type="Proteomes" id="UP000779507"/>
    </source>
</evidence>
<dbReference type="EMBL" id="JABSNP010000008">
    <property type="protein sequence ID" value="NRT19277.1"/>
    <property type="molecule type" value="Genomic_DNA"/>
</dbReference>
<gene>
    <name evidence="1" type="ORF">HNP98_002101</name>
</gene>
<dbReference type="RefSeq" id="WP_173810008.1">
    <property type="nucleotide sequence ID" value="NZ_JABSNP010000008.1"/>
</dbReference>
<organism evidence="1 2">
    <name type="scientific">Hymenobacter caeli</name>
    <dbReference type="NCBI Taxonomy" id="2735894"/>
    <lineage>
        <taxon>Bacteria</taxon>
        <taxon>Pseudomonadati</taxon>
        <taxon>Bacteroidota</taxon>
        <taxon>Cytophagia</taxon>
        <taxon>Cytophagales</taxon>
        <taxon>Hymenobacteraceae</taxon>
        <taxon>Hymenobacter</taxon>
    </lineage>
</organism>
<reference evidence="1 2" key="1">
    <citation type="submission" date="2020-05" db="EMBL/GenBank/DDBJ databases">
        <title>Genomic Encyclopedia of Type Strains, Phase IV (KMG-V): Genome sequencing to study the core and pangenomes of soil and plant-associated prokaryotes.</title>
        <authorList>
            <person name="Whitman W."/>
        </authorList>
    </citation>
    <scope>NUCLEOTIDE SEQUENCE [LARGE SCALE GENOMIC DNA]</scope>
    <source>
        <strain evidence="1 2">9A</strain>
    </source>
</reference>